<evidence type="ECO:0000256" key="3">
    <source>
        <dbReference type="PROSITE-ProRule" id="PRU00169"/>
    </source>
</evidence>
<evidence type="ECO:0000256" key="1">
    <source>
        <dbReference type="ARBA" id="ARBA00022553"/>
    </source>
</evidence>
<dbReference type="STRING" id="68895.RR42_s2998"/>
<dbReference type="EMBL" id="CP010537">
    <property type="protein sequence ID" value="AJG24579.1"/>
    <property type="molecule type" value="Genomic_DNA"/>
</dbReference>
<dbReference type="PROSITE" id="PS50110">
    <property type="entry name" value="RESPONSE_REGULATORY"/>
    <property type="match status" value="1"/>
</dbReference>
<dbReference type="SUPFAM" id="SSF52172">
    <property type="entry name" value="CheY-like"/>
    <property type="match status" value="1"/>
</dbReference>
<dbReference type="GO" id="GO:0000160">
    <property type="term" value="P:phosphorelay signal transduction system"/>
    <property type="evidence" value="ECO:0007669"/>
    <property type="project" value="InterPro"/>
</dbReference>
<dbReference type="SUPFAM" id="SSF46894">
    <property type="entry name" value="C-terminal effector domain of the bipartite response regulators"/>
    <property type="match status" value="1"/>
</dbReference>
<dbReference type="InterPro" id="IPR016032">
    <property type="entry name" value="Sig_transdc_resp-reg_C-effctor"/>
</dbReference>
<proteinExistence type="predicted"/>
<dbReference type="AlphaFoldDB" id="A0A0C4YRG7"/>
<dbReference type="SMART" id="SM00448">
    <property type="entry name" value="REC"/>
    <property type="match status" value="1"/>
</dbReference>
<dbReference type="PANTHER" id="PTHR43214">
    <property type="entry name" value="TWO-COMPONENT RESPONSE REGULATOR"/>
    <property type="match status" value="1"/>
</dbReference>
<dbReference type="CDD" id="cd17535">
    <property type="entry name" value="REC_NarL-like"/>
    <property type="match status" value="1"/>
</dbReference>
<dbReference type="InterPro" id="IPR000792">
    <property type="entry name" value="Tscrpt_reg_LuxR_C"/>
</dbReference>
<dbReference type="InterPro" id="IPR058245">
    <property type="entry name" value="NreC/VraR/RcsB-like_REC"/>
</dbReference>
<dbReference type="GO" id="GO:0006355">
    <property type="term" value="P:regulation of DNA-templated transcription"/>
    <property type="evidence" value="ECO:0007669"/>
    <property type="project" value="InterPro"/>
</dbReference>
<keyword evidence="1 3" id="KW-0597">Phosphoprotein</keyword>
<feature type="domain" description="Response regulatory" evidence="6">
    <location>
        <begin position="4"/>
        <end position="123"/>
    </location>
</feature>
<gene>
    <name evidence="7" type="ORF">RR42_s2998</name>
</gene>
<dbReference type="InterPro" id="IPR011006">
    <property type="entry name" value="CheY-like_superfamily"/>
</dbReference>
<dbReference type="Proteomes" id="UP000031843">
    <property type="component" value="Chromosome secondary"/>
</dbReference>
<dbReference type="PRINTS" id="PR00038">
    <property type="entry name" value="HTHLUXR"/>
</dbReference>
<feature type="region of interest" description="Disordered" evidence="4">
    <location>
        <begin position="213"/>
        <end position="233"/>
    </location>
</feature>
<dbReference type="SMART" id="SM00421">
    <property type="entry name" value="HTH_LUXR"/>
    <property type="match status" value="1"/>
</dbReference>
<evidence type="ECO:0008006" key="9">
    <source>
        <dbReference type="Google" id="ProtNLM"/>
    </source>
</evidence>
<sequence>MPLKILIADDHPAITLAVRSQLRSQTGWEVCADVHSSAELLQAVRAFRPDIVVTDYHMPCSNASDGIRLLASLRRHFPALGVVVLTMITNPLVLRAILNAGAHGLLLKDSQLDELVTAIIRVERGLRFIGDSAARVLAQSGAHYAPGRAGALCLSVRESEVMRLYLSGNSITGIAGQLSRSVKTISRQKNSAMRKLGASNERELFDFAAQQGLVLPNPDSPQESPPASQSDWL</sequence>
<dbReference type="KEGG" id="cbw:RR42_s2998"/>
<protein>
    <recommendedName>
        <fullName evidence="9">Response regulator transcription factor</fullName>
    </recommendedName>
</protein>
<evidence type="ECO:0000256" key="4">
    <source>
        <dbReference type="SAM" id="MobiDB-lite"/>
    </source>
</evidence>
<dbReference type="Pfam" id="PF00196">
    <property type="entry name" value="GerE"/>
    <property type="match status" value="1"/>
</dbReference>
<accession>A0A0C4YRG7</accession>
<dbReference type="RefSeq" id="WP_043356796.1">
    <property type="nucleotide sequence ID" value="NZ_CP010537.1"/>
</dbReference>
<feature type="compositionally biased region" description="Polar residues" evidence="4">
    <location>
        <begin position="220"/>
        <end position="233"/>
    </location>
</feature>
<dbReference type="GO" id="GO:0003677">
    <property type="term" value="F:DNA binding"/>
    <property type="evidence" value="ECO:0007669"/>
    <property type="project" value="UniProtKB-KW"/>
</dbReference>
<dbReference type="OrthoDB" id="8585266at2"/>
<evidence type="ECO:0000313" key="8">
    <source>
        <dbReference type="Proteomes" id="UP000031843"/>
    </source>
</evidence>
<dbReference type="InterPro" id="IPR039420">
    <property type="entry name" value="WalR-like"/>
</dbReference>
<keyword evidence="2" id="KW-0238">DNA-binding</keyword>
<name>A0A0C4YRG7_9BURK</name>
<feature type="modified residue" description="4-aspartylphosphate" evidence="3">
    <location>
        <position position="55"/>
    </location>
</feature>
<organism evidence="7 8">
    <name type="scientific">Cupriavidus basilensis</name>
    <dbReference type="NCBI Taxonomy" id="68895"/>
    <lineage>
        <taxon>Bacteria</taxon>
        <taxon>Pseudomonadati</taxon>
        <taxon>Pseudomonadota</taxon>
        <taxon>Betaproteobacteria</taxon>
        <taxon>Burkholderiales</taxon>
        <taxon>Burkholderiaceae</taxon>
        <taxon>Cupriavidus</taxon>
    </lineage>
</organism>
<feature type="domain" description="HTH luxR-type" evidence="5">
    <location>
        <begin position="147"/>
        <end position="212"/>
    </location>
</feature>
<dbReference type="CDD" id="cd06170">
    <property type="entry name" value="LuxR_C_like"/>
    <property type="match status" value="1"/>
</dbReference>
<dbReference type="Gene3D" id="3.40.50.2300">
    <property type="match status" value="1"/>
</dbReference>
<evidence type="ECO:0000259" key="5">
    <source>
        <dbReference type="PROSITE" id="PS50043"/>
    </source>
</evidence>
<dbReference type="PROSITE" id="PS50043">
    <property type="entry name" value="HTH_LUXR_2"/>
    <property type="match status" value="1"/>
</dbReference>
<evidence type="ECO:0000256" key="2">
    <source>
        <dbReference type="ARBA" id="ARBA00023125"/>
    </source>
</evidence>
<dbReference type="InterPro" id="IPR001789">
    <property type="entry name" value="Sig_transdc_resp-reg_receiver"/>
</dbReference>
<keyword evidence="8" id="KW-1185">Reference proteome</keyword>
<evidence type="ECO:0000259" key="6">
    <source>
        <dbReference type="PROSITE" id="PS50110"/>
    </source>
</evidence>
<dbReference type="Pfam" id="PF00072">
    <property type="entry name" value="Response_reg"/>
    <property type="match status" value="1"/>
</dbReference>
<reference evidence="7 8" key="1">
    <citation type="journal article" date="2015" name="Genome Announc.">
        <title>Complete Genome Sequence of Cupriavidus basilensis 4G11, Isolated from the Oak Ridge Field Research Center Site.</title>
        <authorList>
            <person name="Ray J."/>
            <person name="Waters R.J."/>
            <person name="Skerker J.M."/>
            <person name="Kuehl J.V."/>
            <person name="Price M.N."/>
            <person name="Huang J."/>
            <person name="Chakraborty R."/>
            <person name="Arkin A.P."/>
            <person name="Deutschbauer A."/>
        </authorList>
    </citation>
    <scope>NUCLEOTIDE SEQUENCE [LARGE SCALE GENOMIC DNA]</scope>
    <source>
        <strain evidence="7">4G11</strain>
    </source>
</reference>
<evidence type="ECO:0000313" key="7">
    <source>
        <dbReference type="EMBL" id="AJG24579.1"/>
    </source>
</evidence>
<dbReference type="PANTHER" id="PTHR43214:SF17">
    <property type="entry name" value="TRANSCRIPTIONAL REGULATORY PROTEIN RCSB"/>
    <property type="match status" value="1"/>
</dbReference>